<reference evidence="1" key="1">
    <citation type="submission" date="2021-05" db="EMBL/GenBank/DDBJ databases">
        <authorList>
            <person name="Alioto T."/>
            <person name="Alioto T."/>
            <person name="Gomez Garrido J."/>
        </authorList>
    </citation>
    <scope>NUCLEOTIDE SEQUENCE</scope>
</reference>
<name>A0A8D8ZQS6_9HEMI</name>
<sequence length="110" mass="11899">MIMYVKDSNIALPQLPTSFTAHMLTRSGGSKIHSVFQVSATQNPCDILDLPHVNRLKNGKGITIIVASTNVCKETPGFHMAAGTIHETDQPWVESNIQSLDGSGLAPDFH</sequence>
<dbReference type="AlphaFoldDB" id="A0A8D8ZQS6"/>
<evidence type="ECO:0000313" key="1">
    <source>
        <dbReference type="EMBL" id="CAG6750367.1"/>
    </source>
</evidence>
<protein>
    <submittedName>
        <fullName evidence="1">Uncharacterized protein</fullName>
    </submittedName>
</protein>
<proteinExistence type="predicted"/>
<dbReference type="EMBL" id="HBUF01526450">
    <property type="protein sequence ID" value="CAG6750367.1"/>
    <property type="molecule type" value="Transcribed_RNA"/>
</dbReference>
<organism evidence="1">
    <name type="scientific">Cacopsylla melanoneura</name>
    <dbReference type="NCBI Taxonomy" id="428564"/>
    <lineage>
        <taxon>Eukaryota</taxon>
        <taxon>Metazoa</taxon>
        <taxon>Ecdysozoa</taxon>
        <taxon>Arthropoda</taxon>
        <taxon>Hexapoda</taxon>
        <taxon>Insecta</taxon>
        <taxon>Pterygota</taxon>
        <taxon>Neoptera</taxon>
        <taxon>Paraneoptera</taxon>
        <taxon>Hemiptera</taxon>
        <taxon>Sternorrhyncha</taxon>
        <taxon>Psylloidea</taxon>
        <taxon>Psyllidae</taxon>
        <taxon>Psyllinae</taxon>
        <taxon>Cacopsylla</taxon>
    </lineage>
</organism>
<accession>A0A8D8ZQS6</accession>